<organism evidence="1">
    <name type="scientific">Bactrocera dorsalis</name>
    <name type="common">Oriental fruit fly</name>
    <name type="synonym">Dacus dorsalis</name>
    <dbReference type="NCBI Taxonomy" id="27457"/>
    <lineage>
        <taxon>Eukaryota</taxon>
        <taxon>Metazoa</taxon>
        <taxon>Ecdysozoa</taxon>
        <taxon>Arthropoda</taxon>
        <taxon>Hexapoda</taxon>
        <taxon>Insecta</taxon>
        <taxon>Pterygota</taxon>
        <taxon>Neoptera</taxon>
        <taxon>Endopterygota</taxon>
        <taxon>Diptera</taxon>
        <taxon>Brachycera</taxon>
        <taxon>Muscomorpha</taxon>
        <taxon>Tephritoidea</taxon>
        <taxon>Tephritidae</taxon>
        <taxon>Bactrocera</taxon>
        <taxon>Bactrocera</taxon>
    </lineage>
</organism>
<evidence type="ECO:0000313" key="1">
    <source>
        <dbReference type="EMBL" id="JAC50585.1"/>
    </source>
</evidence>
<name>A0A034W8V6_BACDO</name>
<feature type="non-terminal residue" evidence="1">
    <location>
        <position position="101"/>
    </location>
</feature>
<dbReference type="AlphaFoldDB" id="A0A034W8V6"/>
<accession>A0A034W8V6</accession>
<proteinExistence type="predicted"/>
<reference evidence="1" key="1">
    <citation type="journal article" date="2014" name="BMC Genomics">
        <title>Characterizing the developmental transcriptome of the oriental fruit fly, Bactrocera dorsalis (Diptera: Tephritidae) through comparative genomic analysis with Drosophila melanogaster utilizing modENCODE datasets.</title>
        <authorList>
            <person name="Geib S.M."/>
            <person name="Calla B."/>
            <person name="Hall B."/>
            <person name="Hou S."/>
            <person name="Manoukis N.C."/>
        </authorList>
    </citation>
    <scope>NUCLEOTIDE SEQUENCE</scope>
    <source>
        <strain evidence="1">Punador</strain>
    </source>
</reference>
<dbReference type="EMBL" id="GAKP01008367">
    <property type="protein sequence ID" value="JAC50585.1"/>
    <property type="molecule type" value="Transcribed_RNA"/>
</dbReference>
<sequence>MKFEGIKSFDLEESCPKNAVVDVKEAMVALCFKIIFAKNFCAPTCLVCAYANKLEIHFHLNINAKKSELNTLRFFGFIEENDTERDIVIETSIYYRKTIWR</sequence>
<protein>
    <submittedName>
        <fullName evidence="1">Uncharacterized protein</fullName>
    </submittedName>
</protein>